<evidence type="ECO:0000259" key="1">
    <source>
        <dbReference type="PROSITE" id="PS50801"/>
    </source>
</evidence>
<sequence>MSILFSAGRTRLVLSGAIDATVGEEMTSAVAECTASALPVDVDARTVTFLDSSGAAHLARLARTLPVRVIQPPDAMRFVLSVTALDSTVEILDDAPDYPVR</sequence>
<dbReference type="PROSITE" id="PS50801">
    <property type="entry name" value="STAS"/>
    <property type="match status" value="1"/>
</dbReference>
<proteinExistence type="predicted"/>
<dbReference type="RefSeq" id="WP_388003102.1">
    <property type="nucleotide sequence ID" value="NZ_JBHUEE010000002.1"/>
</dbReference>
<protein>
    <submittedName>
        <fullName evidence="2">STAS domain-containing protein</fullName>
    </submittedName>
</protein>
<dbReference type="Gene3D" id="3.30.750.24">
    <property type="entry name" value="STAS domain"/>
    <property type="match status" value="1"/>
</dbReference>
<dbReference type="InterPro" id="IPR036513">
    <property type="entry name" value="STAS_dom_sf"/>
</dbReference>
<keyword evidence="3" id="KW-1185">Reference proteome</keyword>
<dbReference type="SUPFAM" id="SSF52091">
    <property type="entry name" value="SpoIIaa-like"/>
    <property type="match status" value="1"/>
</dbReference>
<dbReference type="InterPro" id="IPR002645">
    <property type="entry name" value="STAS_dom"/>
</dbReference>
<feature type="domain" description="STAS" evidence="1">
    <location>
        <begin position="1"/>
        <end position="101"/>
    </location>
</feature>
<comment type="caution">
    <text evidence="2">The sequence shown here is derived from an EMBL/GenBank/DDBJ whole genome shotgun (WGS) entry which is preliminary data.</text>
</comment>
<dbReference type="InterPro" id="IPR058548">
    <property type="entry name" value="MlaB-like_STAS"/>
</dbReference>
<name>A0ABW4L1B3_9MICO</name>
<evidence type="ECO:0000313" key="2">
    <source>
        <dbReference type="EMBL" id="MFD1717248.1"/>
    </source>
</evidence>
<dbReference type="Proteomes" id="UP001597277">
    <property type="component" value="Unassembled WGS sequence"/>
</dbReference>
<reference evidence="3" key="1">
    <citation type="journal article" date="2019" name="Int. J. Syst. Evol. Microbiol.">
        <title>The Global Catalogue of Microorganisms (GCM) 10K type strain sequencing project: providing services to taxonomists for standard genome sequencing and annotation.</title>
        <authorList>
            <consortium name="The Broad Institute Genomics Platform"/>
            <consortium name="The Broad Institute Genome Sequencing Center for Infectious Disease"/>
            <person name="Wu L."/>
            <person name="Ma J."/>
        </authorList>
    </citation>
    <scope>NUCLEOTIDE SEQUENCE [LARGE SCALE GENOMIC DNA]</scope>
    <source>
        <strain evidence="3">JCM 17130</strain>
    </source>
</reference>
<evidence type="ECO:0000313" key="3">
    <source>
        <dbReference type="Proteomes" id="UP001597277"/>
    </source>
</evidence>
<gene>
    <name evidence="2" type="ORF">ACFSE6_05355</name>
</gene>
<organism evidence="2 3">
    <name type="scientific">Georgenia deserti</name>
    <dbReference type="NCBI Taxonomy" id="2093781"/>
    <lineage>
        <taxon>Bacteria</taxon>
        <taxon>Bacillati</taxon>
        <taxon>Actinomycetota</taxon>
        <taxon>Actinomycetes</taxon>
        <taxon>Micrococcales</taxon>
        <taxon>Bogoriellaceae</taxon>
        <taxon>Georgenia</taxon>
    </lineage>
</organism>
<accession>A0ABW4L1B3</accession>
<dbReference type="EMBL" id="JBHUEE010000002">
    <property type="protein sequence ID" value="MFD1717248.1"/>
    <property type="molecule type" value="Genomic_DNA"/>
</dbReference>
<dbReference type="Pfam" id="PF13466">
    <property type="entry name" value="STAS_2"/>
    <property type="match status" value="1"/>
</dbReference>